<dbReference type="AlphaFoldDB" id="A0A383RF36"/>
<dbReference type="EMBL" id="LS992241">
    <property type="protein sequence ID" value="SYX85281.1"/>
    <property type="molecule type" value="Genomic_DNA"/>
</dbReference>
<proteinExistence type="predicted"/>
<keyword evidence="1" id="KW-0472">Membrane</keyword>
<protein>
    <recommendedName>
        <fullName evidence="4">DUF1232 domain-containing protein</fullName>
    </recommendedName>
</protein>
<evidence type="ECO:0000313" key="3">
    <source>
        <dbReference type="Proteomes" id="UP000304148"/>
    </source>
</evidence>
<reference evidence="3" key="1">
    <citation type="submission" date="2018-08" db="EMBL/GenBank/DDBJ databases">
        <authorList>
            <person name="Chevrot R."/>
        </authorList>
    </citation>
    <scope>NUCLEOTIDE SEQUENCE [LARGE SCALE GENOMIC DNA]</scope>
</reference>
<keyword evidence="1" id="KW-1133">Transmembrane helix</keyword>
<dbReference type="RefSeq" id="WP_138186967.1">
    <property type="nucleotide sequence ID" value="NZ_LS992241.1"/>
</dbReference>
<keyword evidence="1" id="KW-0812">Transmembrane</keyword>
<dbReference type="Proteomes" id="UP000304148">
    <property type="component" value="Chromosome"/>
</dbReference>
<feature type="transmembrane region" description="Helical" evidence="1">
    <location>
        <begin position="45"/>
        <end position="76"/>
    </location>
</feature>
<evidence type="ECO:0000313" key="2">
    <source>
        <dbReference type="EMBL" id="SYX85281.1"/>
    </source>
</evidence>
<accession>A0A383RF36</accession>
<evidence type="ECO:0000256" key="1">
    <source>
        <dbReference type="SAM" id="Phobius"/>
    </source>
</evidence>
<evidence type="ECO:0008006" key="4">
    <source>
        <dbReference type="Google" id="ProtNLM"/>
    </source>
</evidence>
<organism evidence="2 3">
    <name type="scientific">Paenibacillus alvei</name>
    <name type="common">Bacillus alvei</name>
    <dbReference type="NCBI Taxonomy" id="44250"/>
    <lineage>
        <taxon>Bacteria</taxon>
        <taxon>Bacillati</taxon>
        <taxon>Bacillota</taxon>
        <taxon>Bacilli</taxon>
        <taxon>Bacillales</taxon>
        <taxon>Paenibacillaceae</taxon>
        <taxon>Paenibacillus</taxon>
    </lineage>
</organism>
<name>A0A383RF36_PAEAL</name>
<sequence>MANPTPRSPQRRPRPKRSWQRLWLLLSSVPRLLTSKRVPFWEKAIFVGAIVIYWLIPVDLIPFMPIDDIILTLILLPWFSKRALKYEDPNPK</sequence>
<gene>
    <name evidence="2" type="ORF">PBLR_13703</name>
</gene>